<reference evidence="4" key="2">
    <citation type="submission" date="2021-04" db="EMBL/GenBank/DDBJ databases">
        <authorList>
            <person name="Gilroy R."/>
        </authorList>
    </citation>
    <scope>NUCLEOTIDE SEQUENCE</scope>
    <source>
        <strain evidence="4">G3-2149</strain>
    </source>
</reference>
<name>A0A9E2P1L5_9BACT</name>
<dbReference type="EC" id="2.4.-.-" evidence="4"/>
<feature type="domain" description="Glycosyltransferase 2-like" evidence="3">
    <location>
        <begin position="5"/>
        <end position="164"/>
    </location>
</feature>
<dbReference type="Pfam" id="PF00535">
    <property type="entry name" value="Glycos_transf_2"/>
    <property type="match status" value="1"/>
</dbReference>
<protein>
    <submittedName>
        <fullName evidence="4">Glycosyltransferase</fullName>
        <ecNumber evidence="4">2.4.-.-</ecNumber>
    </submittedName>
</protein>
<reference evidence="4" key="1">
    <citation type="journal article" date="2021" name="PeerJ">
        <title>Extensive microbial diversity within the chicken gut microbiome revealed by metagenomics and culture.</title>
        <authorList>
            <person name="Gilroy R."/>
            <person name="Ravi A."/>
            <person name="Getino M."/>
            <person name="Pursley I."/>
            <person name="Horton D.L."/>
            <person name="Alikhan N.F."/>
            <person name="Baker D."/>
            <person name="Gharbi K."/>
            <person name="Hall N."/>
            <person name="Watson M."/>
            <person name="Adriaenssens E.M."/>
            <person name="Foster-Nyarko E."/>
            <person name="Jarju S."/>
            <person name="Secka A."/>
            <person name="Antonio M."/>
            <person name="Oren A."/>
            <person name="Chaudhuri R.R."/>
            <person name="La Ragione R."/>
            <person name="Hildebrand F."/>
            <person name="Pallen M.J."/>
        </authorList>
    </citation>
    <scope>NUCLEOTIDE SEQUENCE</scope>
    <source>
        <strain evidence="4">G3-2149</strain>
    </source>
</reference>
<accession>A0A9E2P1L5</accession>
<dbReference type="Gene3D" id="3.90.550.10">
    <property type="entry name" value="Spore Coat Polysaccharide Biosynthesis Protein SpsA, Chain A"/>
    <property type="match status" value="1"/>
</dbReference>
<organism evidence="4 5">
    <name type="scientific">Candidatus Paraprevotella stercoravium</name>
    <dbReference type="NCBI Taxonomy" id="2838725"/>
    <lineage>
        <taxon>Bacteria</taxon>
        <taxon>Pseudomonadati</taxon>
        <taxon>Bacteroidota</taxon>
        <taxon>Bacteroidia</taxon>
        <taxon>Bacteroidales</taxon>
        <taxon>Prevotellaceae</taxon>
        <taxon>Paraprevotella</taxon>
    </lineage>
</organism>
<evidence type="ECO:0000256" key="1">
    <source>
        <dbReference type="ARBA" id="ARBA00022676"/>
    </source>
</evidence>
<comment type="caution">
    <text evidence="4">The sequence shown here is derived from an EMBL/GenBank/DDBJ whole genome shotgun (WGS) entry which is preliminary data.</text>
</comment>
<dbReference type="PANTHER" id="PTHR22916">
    <property type="entry name" value="GLYCOSYLTRANSFERASE"/>
    <property type="match status" value="1"/>
</dbReference>
<dbReference type="CDD" id="cd00761">
    <property type="entry name" value="Glyco_tranf_GTA_type"/>
    <property type="match status" value="1"/>
</dbReference>
<dbReference type="InterPro" id="IPR029044">
    <property type="entry name" value="Nucleotide-diphossugar_trans"/>
</dbReference>
<gene>
    <name evidence="4" type="ORF">H9789_08505</name>
</gene>
<dbReference type="AlphaFoldDB" id="A0A9E2P1L5"/>
<evidence type="ECO:0000256" key="2">
    <source>
        <dbReference type="ARBA" id="ARBA00022679"/>
    </source>
</evidence>
<dbReference type="EMBL" id="JAHLFU010000179">
    <property type="protein sequence ID" value="MBU3853837.1"/>
    <property type="molecule type" value="Genomic_DNA"/>
</dbReference>
<dbReference type="Proteomes" id="UP000823865">
    <property type="component" value="Unassembled WGS sequence"/>
</dbReference>
<keyword evidence="1 4" id="KW-0328">Glycosyltransferase</keyword>
<evidence type="ECO:0000313" key="5">
    <source>
        <dbReference type="Proteomes" id="UP000823865"/>
    </source>
</evidence>
<dbReference type="GO" id="GO:0016758">
    <property type="term" value="F:hexosyltransferase activity"/>
    <property type="evidence" value="ECO:0007669"/>
    <property type="project" value="UniProtKB-ARBA"/>
</dbReference>
<dbReference type="InterPro" id="IPR001173">
    <property type="entry name" value="Glyco_trans_2-like"/>
</dbReference>
<evidence type="ECO:0000259" key="3">
    <source>
        <dbReference type="Pfam" id="PF00535"/>
    </source>
</evidence>
<dbReference type="SUPFAM" id="SSF53448">
    <property type="entry name" value="Nucleotide-diphospho-sugar transferases"/>
    <property type="match status" value="1"/>
</dbReference>
<proteinExistence type="predicted"/>
<keyword evidence="2 4" id="KW-0808">Transferase</keyword>
<sequence length="314" mass="35693">MLELSIVIPVYNVAPYLPACLESVFGQTGFSFEVILVDDASTDNSGSICGEYARRYPQVRYIRHARNGGLSSARNTGLVAARGKYITFVDSDDFLASDTLTANMELLRTHADVDILEYPVQVYHGAENSYCYKPSEQIATETYRQWIERGGYRYSYAWNKIYRRTLWQGLTFPEGLYFEDLYVVPLVMQRAGKILAVPTGLYFYRSRSGSITTQVSLPKRLDLFHAALELYQRLLAEPGWLPETLDRLYLYTMDRQIEVLQSGGVTELPSRRSVIRMFWSSGVPLPARFKALLGGILGQKACSVYCFICKMLHV</sequence>
<dbReference type="PANTHER" id="PTHR22916:SF51">
    <property type="entry name" value="GLYCOSYLTRANSFERASE EPSH-RELATED"/>
    <property type="match status" value="1"/>
</dbReference>
<evidence type="ECO:0000313" key="4">
    <source>
        <dbReference type="EMBL" id="MBU3853837.1"/>
    </source>
</evidence>